<dbReference type="InterPro" id="IPR052353">
    <property type="entry name" value="Benzoxazolinone_Detox_Enz"/>
</dbReference>
<dbReference type="PANTHER" id="PTHR30212:SF2">
    <property type="entry name" value="PROTEIN YIIM"/>
    <property type="match status" value="1"/>
</dbReference>
<keyword evidence="4" id="KW-0223">Dioxygenase</keyword>
<dbReference type="eggNOG" id="COG1018">
    <property type="taxonomic scope" value="Bacteria"/>
</dbReference>
<dbReference type="InterPro" id="IPR005163">
    <property type="entry name" value="Tri_helical_YiiM-like"/>
</dbReference>
<sequence>MARLVSLNVGMPQDVPWQGRTVHTGIFKYPVEGRRLVRRLNVDGDGQGDLGGHGGENRAVLVYQRQSYEHWRRFLGRDDLEDGRFGENFTVDGLPDDEVHIGDRFRIGEAEFEVTQPRVTCFRVGMRLGEPRMPSLLVAHHRPGFYLRVITEGHVQAGDEIVRTRTGRHELTVADIDALLYLPGRDRDTLRKALDVPALSPGWQGSFRDLLAAEEPPAPRGWSGFRPLRVARVVPESTTVDSLHLAADDGAPLPRPEPGQYLTLRVPGAGDPAPVRSYSLSAAPSDREYRISVKRDGVVSSYLHTHLAAGAVVDVAAPRGEFVLAEDDRPVVLVSAGIGVTPVLAMLHALAANRASREVWWLHTTRTAAEHAFAAEAHRLLASLPHGHEHIRYTAENGRLTRETLSALDLPVDGTAYLCGPDAFMTAMRDSLVSLGFDPTRVHSELFGGVSAINPGLTGVVRKTPHPPAGAAGTGPAVTFARSGLTVPWSDGYPSLLEFAEACDVPTRWSCRTGVCHTCATPLLSGRVRYDPDPLEPPAPGDALVCCARPQDDVVLDL</sequence>
<feature type="domain" description="2Fe-2S ferredoxin-type" evidence="1">
    <location>
        <begin position="476"/>
        <end position="558"/>
    </location>
</feature>
<dbReference type="PROSITE" id="PS51085">
    <property type="entry name" value="2FE2S_FER_2"/>
    <property type="match status" value="1"/>
</dbReference>
<evidence type="ECO:0000259" key="1">
    <source>
        <dbReference type="PROSITE" id="PS51085"/>
    </source>
</evidence>
<dbReference type="InterPro" id="IPR011037">
    <property type="entry name" value="Pyrv_Knase-like_insert_dom_sf"/>
</dbReference>
<dbReference type="GO" id="GO:0051213">
    <property type="term" value="F:dioxygenase activity"/>
    <property type="evidence" value="ECO:0007669"/>
    <property type="project" value="UniProtKB-KW"/>
</dbReference>
<dbReference type="Pfam" id="PF03473">
    <property type="entry name" value="MOSC"/>
    <property type="match status" value="1"/>
</dbReference>
<dbReference type="Gene3D" id="2.40.33.20">
    <property type="entry name" value="PK beta-barrel domain-like"/>
    <property type="match status" value="1"/>
</dbReference>
<dbReference type="HOGENOM" id="CLU_033218_0_0_11"/>
<dbReference type="Pfam" id="PF00111">
    <property type="entry name" value="Fer2"/>
    <property type="match status" value="1"/>
</dbReference>
<dbReference type="Gene3D" id="3.10.20.30">
    <property type="match status" value="1"/>
</dbReference>
<dbReference type="InterPro" id="IPR017938">
    <property type="entry name" value="Riboflavin_synthase-like_b-brl"/>
</dbReference>
<name>A0A0H3D5W1_AMYMU</name>
<dbReference type="GO" id="GO:0030151">
    <property type="term" value="F:molybdenum ion binding"/>
    <property type="evidence" value="ECO:0007669"/>
    <property type="project" value="InterPro"/>
</dbReference>
<dbReference type="InterPro" id="IPR039261">
    <property type="entry name" value="FNR_nucleotide-bd"/>
</dbReference>
<dbReference type="SUPFAM" id="SSF52343">
    <property type="entry name" value="Ferredoxin reductase-like, C-terminal NADP-linked domain"/>
    <property type="match status" value="1"/>
</dbReference>
<dbReference type="CDD" id="cd00207">
    <property type="entry name" value="fer2"/>
    <property type="match status" value="1"/>
</dbReference>
<dbReference type="AlphaFoldDB" id="A0A0H3D5W1"/>
<dbReference type="EMBL" id="CP002000">
    <property type="protein sequence ID" value="ADJ45672.1"/>
    <property type="molecule type" value="Genomic_DNA"/>
</dbReference>
<feature type="domain" description="MOSC" evidence="2">
    <location>
        <begin position="29"/>
        <end position="164"/>
    </location>
</feature>
<dbReference type="Gene3D" id="3.40.50.80">
    <property type="entry name" value="Nucleotide-binding domain of ferredoxin-NADP reductase (FNR) module"/>
    <property type="match status" value="1"/>
</dbReference>
<proteinExistence type="predicted"/>
<dbReference type="KEGG" id="amd:AMED_3893"/>
<dbReference type="InterPro" id="IPR036010">
    <property type="entry name" value="2Fe-2S_ferredoxin-like_sf"/>
</dbReference>
<dbReference type="PANTHER" id="PTHR30212">
    <property type="entry name" value="PROTEIN YIIM"/>
    <property type="match status" value="1"/>
</dbReference>
<reference evidence="4 5" key="1">
    <citation type="journal article" date="2010" name="Cell Res.">
        <title>Complete genome sequence of the rifamycin SV-producing Amycolatopsis mediterranei U32 revealed its genetic characteristics in phylogeny and metabolism.</title>
        <authorList>
            <person name="Zhao W."/>
            <person name="Zhong Y."/>
            <person name="Yuan H."/>
            <person name="Wang J."/>
            <person name="Zheng H."/>
            <person name="Wang Y."/>
            <person name="Cen X."/>
            <person name="Xu F."/>
            <person name="Bai J."/>
            <person name="Han X."/>
            <person name="Lu G."/>
            <person name="Zhu Y."/>
            <person name="Shao Z."/>
            <person name="Yan H."/>
            <person name="Li C."/>
            <person name="Peng N."/>
            <person name="Zhang Z."/>
            <person name="Zhang Y."/>
            <person name="Lin W."/>
            <person name="Fan Y."/>
            <person name="Qin Z."/>
            <person name="Hu Y."/>
            <person name="Zhu B."/>
            <person name="Wang S."/>
            <person name="Ding X."/>
            <person name="Zhao G.P."/>
        </authorList>
    </citation>
    <scope>NUCLEOTIDE SEQUENCE [LARGE SCALE GENOMIC DNA]</scope>
    <source>
        <strain evidence="5">U-32</strain>
    </source>
</reference>
<dbReference type="Proteomes" id="UP000000328">
    <property type="component" value="Chromosome"/>
</dbReference>
<dbReference type="eggNOG" id="COG2258">
    <property type="taxonomic scope" value="Bacteria"/>
</dbReference>
<dbReference type="SUPFAM" id="SSF63380">
    <property type="entry name" value="Riboflavin synthase domain-like"/>
    <property type="match status" value="1"/>
</dbReference>
<dbReference type="InterPro" id="IPR001041">
    <property type="entry name" value="2Fe-2S_ferredoxin-type"/>
</dbReference>
<dbReference type="InterPro" id="IPR005302">
    <property type="entry name" value="MoCF_Sase_C"/>
</dbReference>
<feature type="domain" description="FAD-binding FR-type" evidence="3">
    <location>
        <begin position="223"/>
        <end position="325"/>
    </location>
</feature>
<accession>A0A0H3D5W1</accession>
<protein>
    <submittedName>
        <fullName evidence="4">Phthalate 4,5-dioxygenase</fullName>
    </submittedName>
</protein>
<dbReference type="GO" id="GO:0030170">
    <property type="term" value="F:pyridoxal phosphate binding"/>
    <property type="evidence" value="ECO:0007669"/>
    <property type="project" value="InterPro"/>
</dbReference>
<dbReference type="GO" id="GO:0051536">
    <property type="term" value="F:iron-sulfur cluster binding"/>
    <property type="evidence" value="ECO:0007669"/>
    <property type="project" value="InterPro"/>
</dbReference>
<dbReference type="PROSITE" id="PS51340">
    <property type="entry name" value="MOSC"/>
    <property type="match status" value="1"/>
</dbReference>
<dbReference type="InterPro" id="IPR012675">
    <property type="entry name" value="Beta-grasp_dom_sf"/>
</dbReference>
<keyword evidence="4" id="KW-0560">Oxidoreductase</keyword>
<dbReference type="RefSeq" id="WP_013225744.1">
    <property type="nucleotide sequence ID" value="NC_014318.1"/>
</dbReference>
<dbReference type="InterPro" id="IPR001433">
    <property type="entry name" value="OxRdtase_FAD/NAD-bd"/>
</dbReference>
<evidence type="ECO:0000259" key="3">
    <source>
        <dbReference type="PROSITE" id="PS51384"/>
    </source>
</evidence>
<dbReference type="Pfam" id="PF00175">
    <property type="entry name" value="NAD_binding_1"/>
    <property type="match status" value="1"/>
</dbReference>
<dbReference type="PROSITE" id="PS51384">
    <property type="entry name" value="FAD_FR"/>
    <property type="match status" value="1"/>
</dbReference>
<dbReference type="OrthoDB" id="9801223at2"/>
<evidence type="ECO:0000259" key="2">
    <source>
        <dbReference type="PROSITE" id="PS51340"/>
    </source>
</evidence>
<gene>
    <name evidence="4" type="ordered locus">AMED_3893</name>
</gene>
<dbReference type="InterPro" id="IPR017927">
    <property type="entry name" value="FAD-bd_FR_type"/>
</dbReference>
<dbReference type="CDD" id="cd06184">
    <property type="entry name" value="flavohem_like_fad_nad_binding"/>
    <property type="match status" value="1"/>
</dbReference>
<dbReference type="Pfam" id="PF03475">
    <property type="entry name" value="YiiM_3-alpha"/>
    <property type="match status" value="1"/>
</dbReference>
<organism evidence="4 5">
    <name type="scientific">Amycolatopsis mediterranei (strain U-32)</name>
    <dbReference type="NCBI Taxonomy" id="749927"/>
    <lineage>
        <taxon>Bacteria</taxon>
        <taxon>Bacillati</taxon>
        <taxon>Actinomycetota</taxon>
        <taxon>Actinomycetes</taxon>
        <taxon>Pseudonocardiales</taxon>
        <taxon>Pseudonocardiaceae</taxon>
        <taxon>Amycolatopsis</taxon>
    </lineage>
</organism>
<dbReference type="Gene3D" id="2.40.30.10">
    <property type="entry name" value="Translation factors"/>
    <property type="match status" value="1"/>
</dbReference>
<dbReference type="PRINTS" id="PR00409">
    <property type="entry name" value="PHDIOXRDTASE"/>
</dbReference>
<dbReference type="GeneID" id="92871634"/>
<dbReference type="PATRIC" id="fig|749927.5.peg.4023"/>
<dbReference type="SUPFAM" id="SSF54292">
    <property type="entry name" value="2Fe-2S ferredoxin-like"/>
    <property type="match status" value="1"/>
</dbReference>
<evidence type="ECO:0000313" key="4">
    <source>
        <dbReference type="EMBL" id="ADJ45672.1"/>
    </source>
</evidence>
<dbReference type="SUPFAM" id="SSF50800">
    <property type="entry name" value="PK beta-barrel domain-like"/>
    <property type="match status" value="1"/>
</dbReference>
<evidence type="ECO:0000313" key="5">
    <source>
        <dbReference type="Proteomes" id="UP000000328"/>
    </source>
</evidence>